<dbReference type="Pfam" id="PF05215">
    <property type="entry name" value="Spiralin"/>
    <property type="match status" value="1"/>
</dbReference>
<proteinExistence type="predicted"/>
<protein>
    <recommendedName>
        <fullName evidence="4">Spiralin</fullName>
    </recommendedName>
</protein>
<accession>A0A6I6CHC2</accession>
<evidence type="ECO:0000313" key="2">
    <source>
        <dbReference type="EMBL" id="QGS51423.1"/>
    </source>
</evidence>
<dbReference type="Proteomes" id="UP000424468">
    <property type="component" value="Chromosome"/>
</dbReference>
<dbReference type="PROSITE" id="PS51257">
    <property type="entry name" value="PROKAR_LIPOPROTEIN"/>
    <property type="match status" value="1"/>
</dbReference>
<dbReference type="OrthoDB" id="391057at2"/>
<dbReference type="InterPro" id="IPR007880">
    <property type="entry name" value="Spiralin"/>
</dbReference>
<keyword evidence="1" id="KW-0732">Signal</keyword>
<dbReference type="InterPro" id="IPR054816">
    <property type="entry name" value="Lipoprotein_mollicutes-type_CS"/>
</dbReference>
<evidence type="ECO:0000313" key="3">
    <source>
        <dbReference type="Proteomes" id="UP000424468"/>
    </source>
</evidence>
<organism evidence="2 3">
    <name type="scientific">Spiroplasma tabanidicola</name>
    <dbReference type="NCBI Taxonomy" id="324079"/>
    <lineage>
        <taxon>Bacteria</taxon>
        <taxon>Bacillati</taxon>
        <taxon>Mycoplasmatota</taxon>
        <taxon>Mollicutes</taxon>
        <taxon>Entomoplasmatales</taxon>
        <taxon>Spiroplasmataceae</taxon>
        <taxon>Spiroplasma</taxon>
    </lineage>
</organism>
<keyword evidence="3" id="KW-1185">Reference proteome</keyword>
<dbReference type="GO" id="GO:0016020">
    <property type="term" value="C:membrane"/>
    <property type="evidence" value="ECO:0007669"/>
    <property type="project" value="InterPro"/>
</dbReference>
<gene>
    <name evidence="2" type="ORF">STABA_v1c00560</name>
</gene>
<evidence type="ECO:0008006" key="4">
    <source>
        <dbReference type="Google" id="ProtNLM"/>
    </source>
</evidence>
<dbReference type="NCBIfam" id="NF038029">
    <property type="entry name" value="LP_plasma"/>
    <property type="match status" value="1"/>
</dbReference>
<dbReference type="NCBIfam" id="NF045726">
    <property type="entry name" value="XXplasma_LP"/>
    <property type="match status" value="1"/>
</dbReference>
<dbReference type="RefSeq" id="WP_156005364.1">
    <property type="nucleotide sequence ID" value="NZ_CP046276.1"/>
</dbReference>
<evidence type="ECO:0000256" key="1">
    <source>
        <dbReference type="SAM" id="SignalP"/>
    </source>
</evidence>
<sequence>MKKLLSILGAMGMVATSGSVAVACNKTKASQFGDKFVNSTVEAGSDLTLALKVATPVKDADVKAESDKVATATVKTSIAKDSDSKGEFNLVISGVAEGTATIKVTYGTITESIKVTVSKATIKDLKDVVKVVALGDLSGAGENPTVDEVVAQVNAKNEGLNLTKEDVTMSGDKLTEKATLKAVEKSTKFKGSVEVSYTYKKETRKDLSGLSESDLTVAPAKNDEVEAKKVVLAKINEKLSIEAAESTDITFSEFKAATESSKPGSIIATAVKSSALVKGSPLKFTLTFKASDLL</sequence>
<name>A0A6I6CHC2_9MOLU</name>
<dbReference type="AlphaFoldDB" id="A0A6I6CHC2"/>
<feature type="signal peptide" evidence="1">
    <location>
        <begin position="1"/>
        <end position="23"/>
    </location>
</feature>
<dbReference type="KEGG" id="stab:STABA_v1c00560"/>
<reference evidence="2 3" key="1">
    <citation type="submission" date="2019-11" db="EMBL/GenBank/DDBJ databases">
        <title>Complete genome sequence of Spiroplasma tabanidicola TAUS-1 (DSM 22603).</title>
        <authorList>
            <person name="Huang C.-T."/>
            <person name="Lin Y.-C."/>
            <person name="Kuo C.-H."/>
        </authorList>
    </citation>
    <scope>NUCLEOTIDE SEQUENCE [LARGE SCALE GENOMIC DNA]</scope>
    <source>
        <strain evidence="2 3">TAUS-1</strain>
    </source>
</reference>
<feature type="chain" id="PRO_5026230714" description="Spiralin" evidence="1">
    <location>
        <begin position="24"/>
        <end position="294"/>
    </location>
</feature>
<dbReference type="EMBL" id="CP046276">
    <property type="protein sequence ID" value="QGS51423.1"/>
    <property type="molecule type" value="Genomic_DNA"/>
</dbReference>